<evidence type="ECO:0008006" key="3">
    <source>
        <dbReference type="Google" id="ProtNLM"/>
    </source>
</evidence>
<protein>
    <recommendedName>
        <fullName evidence="3">DUF945 domain-containing protein</fullName>
    </recommendedName>
</protein>
<dbReference type="EMBL" id="CP022187">
    <property type="protein sequence ID" value="AWI77311.1"/>
    <property type="molecule type" value="Genomic_DNA"/>
</dbReference>
<sequence>MREAFRVKEDVMGKAVVAAGAIGVAALALVGGSYAIGGNIETGFRDSMTAMSSPAVQIRVLDYKRGIFGAEAHTLWTLNDGDEPIDFRVTHHIDHGPFPAGRAAQVRSDVVLPADLKEGFDAALQGRSPLEVLTLVGWEGEMQHRISSPDYRGKAGEAMDLVWGGINGEIRISADRQQAKGRIDLPLLDVRDPDGNVLVVENLALTLDSARPQQYRFWTGPSALSVGRASFSARGGEVSFNLDGLKMESQAALDGEVVNMSVDFGVKQMVGGGETVDDLSFVLALERIDAGALDAITRSVEQTAGEAADIEAQQAELMGAVMQQLPVMLKRSPAIELKRVGASLNEGRAEMGARIDYVGTEGEAGMNPFSDLVASLRVSIPKALLVRLIEVSERQSIVGYVTEMEIDASDAEIDQAVSAAVNERIAGITGNGVVLETDGLLTTDMRYKDGALMVNGAPLDPEALGALGLPF</sequence>
<reference evidence="1 2" key="1">
    <citation type="submission" date="2017-06" db="EMBL/GenBank/DDBJ databases">
        <title>Azoarcus.</title>
        <authorList>
            <person name="Woo J.-H."/>
            <person name="Kim H.-S."/>
        </authorList>
    </citation>
    <scope>NUCLEOTIDE SEQUENCE [LARGE SCALE GENOMIC DNA]</scope>
    <source>
        <strain evidence="1 2">TSPY31</strain>
    </source>
</reference>
<dbReference type="KEGG" id="acom:CEW83_20435"/>
<organism evidence="1 2">
    <name type="scientific">Parazoarcus communis</name>
    <dbReference type="NCBI Taxonomy" id="41977"/>
    <lineage>
        <taxon>Bacteria</taxon>
        <taxon>Pseudomonadati</taxon>
        <taxon>Pseudomonadota</taxon>
        <taxon>Betaproteobacteria</taxon>
        <taxon>Rhodocyclales</taxon>
        <taxon>Zoogloeaceae</taxon>
        <taxon>Parazoarcus</taxon>
    </lineage>
</organism>
<dbReference type="Proteomes" id="UP000244930">
    <property type="component" value="Chromosome"/>
</dbReference>
<dbReference type="InterPro" id="IPR010352">
    <property type="entry name" value="DUF945"/>
</dbReference>
<proteinExistence type="predicted"/>
<dbReference type="Pfam" id="PF06097">
    <property type="entry name" value="DUF945"/>
    <property type="match status" value="1"/>
</dbReference>
<evidence type="ECO:0000313" key="2">
    <source>
        <dbReference type="Proteomes" id="UP000244930"/>
    </source>
</evidence>
<dbReference type="AlphaFoldDB" id="A0A2U8GUQ4"/>
<gene>
    <name evidence="1" type="ORF">CEW83_20435</name>
</gene>
<evidence type="ECO:0000313" key="1">
    <source>
        <dbReference type="EMBL" id="AWI77311.1"/>
    </source>
</evidence>
<name>A0A2U8GUQ4_9RHOO</name>
<keyword evidence="2" id="KW-1185">Reference proteome</keyword>
<accession>A0A2U8GUQ4</accession>